<reference evidence="2 3" key="1">
    <citation type="submission" date="2018-08" db="EMBL/GenBank/DDBJ databases">
        <title>Draft genome sequences of two Aspergillus turcosus clinical strains isolated from bronchoalveolar lavage fluid: one azole-susceptible and the other azole-resistant.</title>
        <authorList>
            <person name="Parent-Michaud M."/>
            <person name="Dufresne P.J."/>
            <person name="Fournier E."/>
            <person name="Martineau C."/>
            <person name="Moreira S."/>
            <person name="Perkins V."/>
            <person name="De Repentigny L."/>
            <person name="Dufresne S.F."/>
        </authorList>
    </citation>
    <scope>NUCLEOTIDE SEQUENCE [LARGE SCALE GENOMIC DNA]</scope>
    <source>
        <strain evidence="2">HMR AF 1038</strain>
    </source>
</reference>
<dbReference type="Pfam" id="PF25324">
    <property type="entry name" value="DUF7881"/>
    <property type="match status" value="1"/>
</dbReference>
<proteinExistence type="predicted"/>
<dbReference type="Proteomes" id="UP000215289">
    <property type="component" value="Unassembled WGS sequence"/>
</dbReference>
<name>A0A421CXV0_9EURO</name>
<dbReference type="OrthoDB" id="2142759at2759"/>
<comment type="caution">
    <text evidence="2">The sequence shown here is derived from an EMBL/GenBank/DDBJ whole genome shotgun (WGS) entry which is preliminary data.</text>
</comment>
<dbReference type="InterPro" id="IPR057203">
    <property type="entry name" value="DUF7881"/>
</dbReference>
<evidence type="ECO:0000259" key="1">
    <source>
        <dbReference type="Pfam" id="PF25324"/>
    </source>
</evidence>
<evidence type="ECO:0000313" key="3">
    <source>
        <dbReference type="Proteomes" id="UP000215289"/>
    </source>
</evidence>
<dbReference type="STRING" id="1245748.A0A421CXV0"/>
<organism evidence="2 3">
    <name type="scientific">Aspergillus turcosus</name>
    <dbReference type="NCBI Taxonomy" id="1245748"/>
    <lineage>
        <taxon>Eukaryota</taxon>
        <taxon>Fungi</taxon>
        <taxon>Dikarya</taxon>
        <taxon>Ascomycota</taxon>
        <taxon>Pezizomycotina</taxon>
        <taxon>Eurotiomycetes</taxon>
        <taxon>Eurotiomycetidae</taxon>
        <taxon>Eurotiales</taxon>
        <taxon>Aspergillaceae</taxon>
        <taxon>Aspergillus</taxon>
        <taxon>Aspergillus subgen. Fumigati</taxon>
    </lineage>
</organism>
<accession>A0A421CXV0</accession>
<gene>
    <name evidence="2" type="ORF">CFD26_103556</name>
</gene>
<protein>
    <recommendedName>
        <fullName evidence="1">DUF7881 domain-containing protein</fullName>
    </recommendedName>
</protein>
<keyword evidence="3" id="KW-1185">Reference proteome</keyword>
<evidence type="ECO:0000313" key="2">
    <source>
        <dbReference type="EMBL" id="RLL94587.1"/>
    </source>
</evidence>
<feature type="domain" description="DUF7881" evidence="1">
    <location>
        <begin position="1"/>
        <end position="57"/>
    </location>
</feature>
<dbReference type="AlphaFoldDB" id="A0A421CXV0"/>
<dbReference type="EMBL" id="NIDN02000196">
    <property type="protein sequence ID" value="RLL94587.1"/>
    <property type="molecule type" value="Genomic_DNA"/>
</dbReference>
<sequence>MLGGLFQNGSVTQANFIDMLNIILVIGSRQPTIKARTGQTISRTTQPLTPGDYDIYAPDGDSIKLRDEPFVRRLPPYRVKGRESDFDRGVRARDQRCVFTGRVIAPQLIDADYWVP</sequence>